<keyword evidence="1" id="KW-1133">Transmembrane helix</keyword>
<feature type="transmembrane region" description="Helical" evidence="1">
    <location>
        <begin position="94"/>
        <end position="113"/>
    </location>
</feature>
<evidence type="ECO:0000313" key="2">
    <source>
        <dbReference type="EMBL" id="KAH9627826.1"/>
    </source>
</evidence>
<evidence type="ECO:0000313" key="3">
    <source>
        <dbReference type="Proteomes" id="UP000814243"/>
    </source>
</evidence>
<dbReference type="InterPro" id="IPR037272">
    <property type="entry name" value="SNS_sf"/>
</dbReference>
<feature type="transmembrane region" description="Helical" evidence="1">
    <location>
        <begin position="120"/>
        <end position="141"/>
    </location>
</feature>
<feature type="transmembrane region" description="Helical" evidence="1">
    <location>
        <begin position="194"/>
        <end position="212"/>
    </location>
</feature>
<gene>
    <name evidence="2" type="ORF">HF086_000211</name>
</gene>
<dbReference type="Proteomes" id="UP000814243">
    <property type="component" value="Unassembled WGS sequence"/>
</dbReference>
<feature type="transmembrane region" description="Helical" evidence="1">
    <location>
        <begin position="7"/>
        <end position="30"/>
    </location>
</feature>
<keyword evidence="1" id="KW-0812">Transmembrane</keyword>
<dbReference type="SUPFAM" id="SSF161070">
    <property type="entry name" value="SNF-like"/>
    <property type="match status" value="1"/>
</dbReference>
<protein>
    <submittedName>
        <fullName evidence="2">Uncharacterized protein</fullName>
    </submittedName>
</protein>
<sequence length="276" mass="31486">MLSVKHVAYAYGIGFLGIYDFGALSTYTMIDTASVFFVAVFTFLSFLRSWIIKILYIIMTKCVKIEDQYGTHVLVYAILPLTTEFLYAHKLYVFYFYGNVFLSTLTFMIVTSLNRPYYTLGVDLVNTYLGGAYVAIVMWLYGLKKFCTDIQFLLGFRPTRFWTISWAILPAALFCCTARNIYNLIQMEPSIMKWIAIAWGALTFIFVALINIKTLAGFLMRNEWFECNHLEYAPENTGSINLSSSSDSSLMNIYEAKTTSRLRSFGTLNSQAPVST</sequence>
<accession>A0A922S7L8</accession>
<dbReference type="AlphaFoldDB" id="A0A922S7L8"/>
<comment type="caution">
    <text evidence="2">The sequence shown here is derived from an EMBL/GenBank/DDBJ whole genome shotgun (WGS) entry which is preliminary data.</text>
</comment>
<organism evidence="2 3">
    <name type="scientific">Spodoptera exigua</name>
    <name type="common">Beet armyworm</name>
    <name type="synonym">Noctua fulgens</name>
    <dbReference type="NCBI Taxonomy" id="7107"/>
    <lineage>
        <taxon>Eukaryota</taxon>
        <taxon>Metazoa</taxon>
        <taxon>Ecdysozoa</taxon>
        <taxon>Arthropoda</taxon>
        <taxon>Hexapoda</taxon>
        <taxon>Insecta</taxon>
        <taxon>Pterygota</taxon>
        <taxon>Neoptera</taxon>
        <taxon>Endopterygota</taxon>
        <taxon>Lepidoptera</taxon>
        <taxon>Glossata</taxon>
        <taxon>Ditrysia</taxon>
        <taxon>Noctuoidea</taxon>
        <taxon>Noctuidae</taxon>
        <taxon>Amphipyrinae</taxon>
        <taxon>Spodoptera</taxon>
    </lineage>
</organism>
<feature type="transmembrane region" description="Helical" evidence="1">
    <location>
        <begin position="36"/>
        <end position="57"/>
    </location>
</feature>
<name>A0A922S7L8_SPOEX</name>
<dbReference type="EMBL" id="JACEFF010000937">
    <property type="protein sequence ID" value="KAH9627826.1"/>
    <property type="molecule type" value="Genomic_DNA"/>
</dbReference>
<proteinExistence type="predicted"/>
<keyword evidence="1" id="KW-0472">Membrane</keyword>
<evidence type="ECO:0000256" key="1">
    <source>
        <dbReference type="SAM" id="Phobius"/>
    </source>
</evidence>
<feature type="transmembrane region" description="Helical" evidence="1">
    <location>
        <begin position="161"/>
        <end position="182"/>
    </location>
</feature>
<reference evidence="2" key="1">
    <citation type="journal article" date="2021" name="G3 (Bethesda)">
        <title>Genome and transcriptome analysis of the beet armyworm Spodoptera exigua reveals targets for pest control. .</title>
        <authorList>
            <person name="Simon S."/>
            <person name="Breeschoten T."/>
            <person name="Jansen H.J."/>
            <person name="Dirks R.P."/>
            <person name="Schranz M.E."/>
            <person name="Ros V.I.D."/>
        </authorList>
    </citation>
    <scope>NUCLEOTIDE SEQUENCE</scope>
    <source>
        <strain evidence="2">TB_SE_WUR_2020</strain>
    </source>
</reference>